<keyword evidence="4 7" id="KW-0010">Activator</keyword>
<comment type="subcellular location">
    <subcellularLocation>
        <location evidence="1 7">Nucleus</location>
    </subcellularLocation>
</comment>
<proteinExistence type="inferred from homology"/>
<keyword evidence="6 7" id="KW-0539">Nucleus</keyword>
<evidence type="ECO:0000256" key="2">
    <source>
        <dbReference type="ARBA" id="ARBA00007813"/>
    </source>
</evidence>
<organism evidence="10">
    <name type="scientific">Picocystis salinarum</name>
    <dbReference type="NCBI Taxonomy" id="88271"/>
    <lineage>
        <taxon>Eukaryota</taxon>
        <taxon>Viridiplantae</taxon>
        <taxon>Chlorophyta</taxon>
        <taxon>Picocystophyceae</taxon>
        <taxon>Picocystales</taxon>
        <taxon>Picocystaceae</taxon>
        <taxon>Picocystis</taxon>
    </lineage>
</organism>
<evidence type="ECO:0000256" key="8">
    <source>
        <dbReference type="SAM" id="MobiDB-lite"/>
    </source>
</evidence>
<dbReference type="PANTHER" id="PTHR12809">
    <property type="entry name" value="MEDIATOR COMPLEX SUBUNIT"/>
    <property type="match status" value="1"/>
</dbReference>
<dbReference type="GO" id="GO:0070847">
    <property type="term" value="C:core mediator complex"/>
    <property type="evidence" value="ECO:0007669"/>
    <property type="project" value="TreeGrafter"/>
</dbReference>
<evidence type="ECO:0000256" key="3">
    <source>
        <dbReference type="ARBA" id="ARBA00023015"/>
    </source>
</evidence>
<evidence type="ECO:0000256" key="5">
    <source>
        <dbReference type="ARBA" id="ARBA00023163"/>
    </source>
</evidence>
<feature type="region of interest" description="Disordered" evidence="8">
    <location>
        <begin position="622"/>
        <end position="642"/>
    </location>
</feature>
<dbReference type="InterPro" id="IPR013947">
    <property type="entry name" value="Mediator_Med14"/>
</dbReference>
<comment type="similarity">
    <text evidence="2 7">Belongs to the Mediator complex subunit 14 family.</text>
</comment>
<evidence type="ECO:0000256" key="7">
    <source>
        <dbReference type="RuleBase" id="RU365082"/>
    </source>
</evidence>
<evidence type="ECO:0000256" key="4">
    <source>
        <dbReference type="ARBA" id="ARBA00023159"/>
    </source>
</evidence>
<dbReference type="EMBL" id="HBIS01000916">
    <property type="protein sequence ID" value="CAE0606975.1"/>
    <property type="molecule type" value="Transcribed_RNA"/>
</dbReference>
<evidence type="ECO:0000256" key="1">
    <source>
        <dbReference type="ARBA" id="ARBA00004123"/>
    </source>
</evidence>
<gene>
    <name evidence="10" type="ORF">PSAL00342_LOCUS788</name>
    <name evidence="11" type="ORF">PSAL00342_LOCUS791</name>
</gene>
<keyword evidence="5 7" id="KW-0804">Transcription</keyword>
<dbReference type="AlphaFoldDB" id="A0A6U9PXA9"/>
<keyword evidence="3 7" id="KW-0805">Transcription regulation</keyword>
<evidence type="ECO:0000256" key="6">
    <source>
        <dbReference type="ARBA" id="ARBA00023242"/>
    </source>
</evidence>
<dbReference type="GO" id="GO:0003712">
    <property type="term" value="F:transcription coregulator activity"/>
    <property type="evidence" value="ECO:0007669"/>
    <property type="project" value="UniProtKB-UniRule"/>
</dbReference>
<dbReference type="GO" id="GO:0016592">
    <property type="term" value="C:mediator complex"/>
    <property type="evidence" value="ECO:0007669"/>
    <property type="project" value="UniProtKB-UniRule"/>
</dbReference>
<comment type="subunit">
    <text evidence="7">Component of the Mediator complex.</text>
</comment>
<sequence>MEGREVRRTVEGFARGVARGFANQAQDAIQKHGRGEEKRAKGELLQHLHQTQQRLARVAMLHRWNKTQGDERSGRNAAEEAARWESGCQEAADRLFAMHQQLLCVGTPNLDVKNAMHVLLRGECMLLPRGLHVPPLPAPLDPVREKEQDPVRQELEYHLTKAILREEMPEHVHLLDVHQGKAVLRILEQFEIHLTLCRSSSVDRVHQWKVIRVQHSGTLPFPADPSETLAMLGFEVEQRMNANLAPFRAICGLLGDLTAMLTLQTIKQYGNRLRQGKGSHHVHVALETHGKDNAMERVCFHLWTSQSDKPRILRLRAIATGNITGTLTLAPAGNEEAYSTHNMPSDVQTAREALRWAFDACSKDLLETLHARLHPHSVLHPGHGRGHASPRIESTVSRCGLECNDPGRSLALSLSKHRQVHVRVEHLTGKLLVAEKDGSSTHLTLQLHRLLQKERLLATPSGQLTAAVQKLVVEAQVVKLKQTFQLHGSSPWAGPAEDRPYPSQGPGYELEQSIFFRMPGWGSRQRPALLQVSVDPRGRPVTEKFTLHLSGDAKGGGRSDMDNHREEVVTIGADFQLGQRKKRKAIADEEGEGARLMDLARVGLHAAYVRLHTYDVESAIFSDEPHDSSNSSNQLRPDPAGTKRREGMLMCYGTSHYRMVFGGLRQSIFTVEMGWPSAPVARVSQIMLFSLFSQCLVWAEEKAGLWCFCLKYEGKSSGYVLSNVLQQLFGIFAWSAVVGRSSLDPEAIHLMRKGHASSMDLKEALCMGLRDDECTHPIPLPCCSLYPDDNLTLPCLESLFLRGHVTAAATAHATTMAALNLLKAQLVSGASQPLAHKVVILPKTCHRLQIFVHPLRALDILIINKDCMWIGVRSIRIAFDAKRQDEEGMCLDEILQEAGARHGLRFGQLTEHDVHQPGFLLEASQLSLVVYEVLSNAVAGHEKQEL</sequence>
<dbReference type="InterPro" id="IPR055122">
    <property type="entry name" value="Med14_N"/>
</dbReference>
<name>A0A6U9PXA9_9CHLO</name>
<dbReference type="PANTHER" id="PTHR12809:SF2">
    <property type="entry name" value="MEDIATOR OF RNA POLYMERASE II TRANSCRIPTION SUBUNIT 14"/>
    <property type="match status" value="1"/>
</dbReference>
<feature type="domain" description="Mediator complex subunit MED14 N-terminal" evidence="9">
    <location>
        <begin position="24"/>
        <end position="196"/>
    </location>
</feature>
<reference evidence="10" key="1">
    <citation type="submission" date="2021-01" db="EMBL/GenBank/DDBJ databases">
        <authorList>
            <person name="Corre E."/>
            <person name="Pelletier E."/>
            <person name="Niang G."/>
            <person name="Scheremetjew M."/>
            <person name="Finn R."/>
            <person name="Kale V."/>
            <person name="Holt S."/>
            <person name="Cochrane G."/>
            <person name="Meng A."/>
            <person name="Brown T."/>
            <person name="Cohen L."/>
        </authorList>
    </citation>
    <scope>NUCLEOTIDE SEQUENCE</scope>
    <source>
        <strain evidence="10">CCMP1897</strain>
    </source>
</reference>
<comment type="function">
    <text evidence="7">Component of the Mediator complex, a coactivator involved in the regulated transcription of nearly all RNA polymerase II-dependent genes. Mediator functions as a bridge to convey information from gene-specific regulatory proteins to the basal RNA polymerase II transcription machinery. Mediator is recruited to promoters by direct interactions with regulatory proteins and serves as a scaffold for the assembly of a functional preinitiation complex with RNA polymerase II and the general transcription factors.</text>
</comment>
<evidence type="ECO:0000313" key="10">
    <source>
        <dbReference type="EMBL" id="CAE0606972.1"/>
    </source>
</evidence>
<accession>A0A6U9PXA9</accession>
<dbReference type="EMBL" id="HBIS01000913">
    <property type="protein sequence ID" value="CAE0606972.1"/>
    <property type="molecule type" value="Transcribed_RNA"/>
</dbReference>
<dbReference type="Pfam" id="PF08638">
    <property type="entry name" value="Med14"/>
    <property type="match status" value="1"/>
</dbReference>
<evidence type="ECO:0000259" key="9">
    <source>
        <dbReference type="Pfam" id="PF08638"/>
    </source>
</evidence>
<protein>
    <recommendedName>
        <fullName evidence="7">Mediator of RNA polymerase II transcription subunit 14</fullName>
    </recommendedName>
    <alternativeName>
        <fullName evidence="7">Mediator complex subunit 14</fullName>
    </alternativeName>
</protein>
<dbReference type="GO" id="GO:0006357">
    <property type="term" value="P:regulation of transcription by RNA polymerase II"/>
    <property type="evidence" value="ECO:0007669"/>
    <property type="project" value="InterPro"/>
</dbReference>
<evidence type="ECO:0000313" key="11">
    <source>
        <dbReference type="EMBL" id="CAE0606975.1"/>
    </source>
</evidence>